<dbReference type="InterPro" id="IPR040404">
    <property type="entry name" value="Phylloplanin-like"/>
</dbReference>
<accession>A0ABC8WVR5</accession>
<organism evidence="2 3">
    <name type="scientific">Urochloa decumbens</name>
    <dbReference type="NCBI Taxonomy" id="240449"/>
    <lineage>
        <taxon>Eukaryota</taxon>
        <taxon>Viridiplantae</taxon>
        <taxon>Streptophyta</taxon>
        <taxon>Embryophyta</taxon>
        <taxon>Tracheophyta</taxon>
        <taxon>Spermatophyta</taxon>
        <taxon>Magnoliopsida</taxon>
        <taxon>Liliopsida</taxon>
        <taxon>Poales</taxon>
        <taxon>Poaceae</taxon>
        <taxon>PACMAD clade</taxon>
        <taxon>Panicoideae</taxon>
        <taxon>Panicodae</taxon>
        <taxon>Paniceae</taxon>
        <taxon>Melinidinae</taxon>
        <taxon>Urochloa</taxon>
    </lineage>
</organism>
<dbReference type="Proteomes" id="UP001497457">
    <property type="component" value="Chromosome 13rd"/>
</dbReference>
<name>A0ABC8WVR5_9POAL</name>
<keyword evidence="3" id="KW-1185">Reference proteome</keyword>
<dbReference type="PANTHER" id="PTHR34458:SF5">
    <property type="entry name" value="POLLEN OLE E 1 ALLERGEN AND EXTENSIN FAMILY PROTEIN"/>
    <property type="match status" value="1"/>
</dbReference>
<dbReference type="EMBL" id="OZ075123">
    <property type="protein sequence ID" value="CAL4914317.1"/>
    <property type="molecule type" value="Genomic_DNA"/>
</dbReference>
<feature type="signal peptide" evidence="1">
    <location>
        <begin position="1"/>
        <end position="25"/>
    </location>
</feature>
<reference evidence="2 3" key="2">
    <citation type="submission" date="2024-10" db="EMBL/GenBank/DDBJ databases">
        <authorList>
            <person name="Ryan C."/>
        </authorList>
    </citation>
    <scope>NUCLEOTIDE SEQUENCE [LARGE SCALE GENOMIC DNA]</scope>
</reference>
<keyword evidence="1" id="KW-0732">Signal</keyword>
<sequence length="185" mass="17803">MAPNNKSLVLVAALLLVAAVGQVRCGALMIPSLLGLPPIANVTGIVTGVLPCSIGSAINVAAVPPFANATVQLVCNGTVVANATTDASGAFVINLSNVLSLVPAVLTSLMGGQCKVVASTPLVACNVSLAGVTGTLAAPLQPLGGGTIGGLLSSLPGTVVGTINGTLVMVLGGVLNILTGAFSVA</sequence>
<evidence type="ECO:0000256" key="1">
    <source>
        <dbReference type="SAM" id="SignalP"/>
    </source>
</evidence>
<feature type="chain" id="PRO_5044861024" evidence="1">
    <location>
        <begin position="26"/>
        <end position="185"/>
    </location>
</feature>
<evidence type="ECO:0000313" key="3">
    <source>
        <dbReference type="Proteomes" id="UP001497457"/>
    </source>
</evidence>
<gene>
    <name evidence="2" type="ORF">URODEC1_LOCUS16827</name>
</gene>
<protein>
    <submittedName>
        <fullName evidence="2">Uncharacterized protein</fullName>
    </submittedName>
</protein>
<dbReference type="PANTHER" id="PTHR34458">
    <property type="entry name" value="POLLEN OLE E 1 ALLERGEN AND EXTENSIN FAMILY PROTEIN-RELATED"/>
    <property type="match status" value="1"/>
</dbReference>
<reference evidence="3" key="1">
    <citation type="submission" date="2024-06" db="EMBL/GenBank/DDBJ databases">
        <authorList>
            <person name="Ryan C."/>
        </authorList>
    </citation>
    <scope>NUCLEOTIDE SEQUENCE [LARGE SCALE GENOMIC DNA]</scope>
</reference>
<dbReference type="AlphaFoldDB" id="A0ABC8WVR5"/>
<evidence type="ECO:0000313" key="2">
    <source>
        <dbReference type="EMBL" id="CAL4914317.1"/>
    </source>
</evidence>
<proteinExistence type="predicted"/>